<sequence length="67" mass="7616">MDLSWTVTLLLTVIISAFIYSTWNSIYRRHNLPPGPTPLPIVGNVLHIKRGEMVKSLMEVSFFLGMI</sequence>
<dbReference type="GO" id="GO:0005506">
    <property type="term" value="F:iron ion binding"/>
    <property type="evidence" value="ECO:0007669"/>
    <property type="project" value="InterPro"/>
</dbReference>
<organism evidence="2 3">
    <name type="scientific">Eleutherodactylus coqui</name>
    <name type="common">Puerto Rican coqui</name>
    <dbReference type="NCBI Taxonomy" id="57060"/>
    <lineage>
        <taxon>Eukaryota</taxon>
        <taxon>Metazoa</taxon>
        <taxon>Chordata</taxon>
        <taxon>Craniata</taxon>
        <taxon>Vertebrata</taxon>
        <taxon>Euteleostomi</taxon>
        <taxon>Amphibia</taxon>
        <taxon>Batrachia</taxon>
        <taxon>Anura</taxon>
        <taxon>Neobatrachia</taxon>
        <taxon>Hyloidea</taxon>
        <taxon>Eleutherodactylidae</taxon>
        <taxon>Eleutherodactylinae</taxon>
        <taxon>Eleutherodactylus</taxon>
        <taxon>Eleutherodactylus</taxon>
    </lineage>
</organism>
<proteinExistence type="predicted"/>
<dbReference type="GO" id="GO:0020037">
    <property type="term" value="F:heme binding"/>
    <property type="evidence" value="ECO:0007669"/>
    <property type="project" value="InterPro"/>
</dbReference>
<evidence type="ECO:0000313" key="3">
    <source>
        <dbReference type="Proteomes" id="UP000770717"/>
    </source>
</evidence>
<reference evidence="2" key="1">
    <citation type="thesis" date="2020" institute="ProQuest LLC" country="789 East Eisenhower Parkway, Ann Arbor, MI, USA">
        <title>Comparative Genomics and Chromosome Evolution.</title>
        <authorList>
            <person name="Mudd A.B."/>
        </authorList>
    </citation>
    <scope>NUCLEOTIDE SEQUENCE</scope>
    <source>
        <strain evidence="2">HN-11 Male</strain>
        <tissue evidence="2">Kidney and liver</tissue>
    </source>
</reference>
<keyword evidence="1" id="KW-1133">Transmembrane helix</keyword>
<evidence type="ECO:0000313" key="2">
    <source>
        <dbReference type="EMBL" id="KAG9460523.1"/>
    </source>
</evidence>
<dbReference type="GO" id="GO:0004497">
    <property type="term" value="F:monooxygenase activity"/>
    <property type="evidence" value="ECO:0007669"/>
    <property type="project" value="InterPro"/>
</dbReference>
<keyword evidence="1" id="KW-0812">Transmembrane</keyword>
<comment type="caution">
    <text evidence="2">The sequence shown here is derived from an EMBL/GenBank/DDBJ whole genome shotgun (WGS) entry which is preliminary data.</text>
</comment>
<keyword evidence="1" id="KW-0472">Membrane</keyword>
<evidence type="ECO:0000256" key="1">
    <source>
        <dbReference type="SAM" id="Phobius"/>
    </source>
</evidence>
<name>A0A8J6E7B9_ELECQ</name>
<dbReference type="GO" id="GO:0016705">
    <property type="term" value="F:oxidoreductase activity, acting on paired donors, with incorporation or reduction of molecular oxygen"/>
    <property type="evidence" value="ECO:0007669"/>
    <property type="project" value="InterPro"/>
</dbReference>
<accession>A0A8J6E7B9</accession>
<dbReference type="EMBL" id="WNTK01061755">
    <property type="protein sequence ID" value="KAG9460523.1"/>
    <property type="molecule type" value="Genomic_DNA"/>
</dbReference>
<dbReference type="SUPFAM" id="SSF48264">
    <property type="entry name" value="Cytochrome P450"/>
    <property type="match status" value="1"/>
</dbReference>
<evidence type="ECO:0008006" key="4">
    <source>
        <dbReference type="Google" id="ProtNLM"/>
    </source>
</evidence>
<dbReference type="Proteomes" id="UP000770717">
    <property type="component" value="Unassembled WGS sequence"/>
</dbReference>
<gene>
    <name evidence="2" type="ORF">GDO78_021287</name>
</gene>
<protein>
    <recommendedName>
        <fullName evidence="4">Cytochrome P450</fullName>
    </recommendedName>
</protein>
<dbReference type="AlphaFoldDB" id="A0A8J6E7B9"/>
<keyword evidence="3" id="KW-1185">Reference proteome</keyword>
<dbReference type="OrthoDB" id="1055148at2759"/>
<dbReference type="InterPro" id="IPR036396">
    <property type="entry name" value="Cyt_P450_sf"/>
</dbReference>
<feature type="transmembrane region" description="Helical" evidence="1">
    <location>
        <begin position="6"/>
        <end position="23"/>
    </location>
</feature>